<dbReference type="AlphaFoldDB" id="A0AAN8WEY1"/>
<dbReference type="PROSITE" id="PS50868">
    <property type="entry name" value="POST_SET"/>
    <property type="match status" value="1"/>
</dbReference>
<dbReference type="Pfam" id="PF00856">
    <property type="entry name" value="SET"/>
    <property type="match status" value="1"/>
</dbReference>
<keyword evidence="4" id="KW-0808">Transferase</keyword>
<sequence length="1058" mass="116448">MGEVDVLRNKALWRLEQKAVRIGGHASGFSPPKRRKVSAVRDWPKMCGPLAPKVDHRLTEPVVVTSGLDSRSAQCNGIKGESEAKVGSTIKEEIDNSGLLDNLGSDKENVATPLANGVDEVEVVIDVEDVGVGKPAALDSGEMEEPEKALELETGKMLKKSVKKIDVWKVSDEPENASLAGGLDQPTSSTMWSPPCWPVAASIVLKEIPKPKNYPPRKRVWAVRDFPPLCGRNAPNIVMKEHVKVLDTQMMGMGEESGLERKRSEEMGETGVRKVRDGESELQNNSKMKGYISEKNVDVMQASHNENASISLTEMESSFETEIDHEDLQEKNVGHPIDGSLHGMHHKSETATRKGDGHVGELGKKIETAIATHRKVKSVERKYSADNPVALEVPGEREIVLGLMASKFCPWRKGKEVVVDIKPSPRTIASGKKANKSSGRDKSVVGPLKRKDESESSVVIMAGQGKSSGKDNSIIGSLKRKYESESSGVNVAGQGSNQLVLMDDAYYSEHKVETDDFYVFPRSNHLDVCLPPAVSSNSGSIRKQVKAALRLFQAIFRKMLQGEEAKLKSQGGGFGRIDQKAAKILKEKGMYVNPGKPILGHVPGVEVGDEFHYRVELNIVGLHRANQAGIDCLKQGDKLVAASIVASGGYEDDLENADSLVYTGQGGNITGDKEPENQKLEKGNLALVTSYHEKNYVRVIRGFKEMKALDSESRAKAVMTYTYDGLYIVNRYWQELGPHKKLVYKFELLRIAGQPELTWKIAKVAKKSKKIEEREGLCAKDISQGKELIPMCAVNTIDDEKPPSFVYITRMMYPDWCHLIPPKGCDCTGGCSDSKNCLCAVKNGGEIPYNYSGAIVEAKPLVFECGPNCKCPPSCPNRVSQHGVKVQLEIFKTVSRGWGVRSLTSILSGTFICEYIGELLHDKEAEQRTGNDEYLFDIGNNCSDHALADQLMSIAPENHLSPEVLEDGGFTIDAAHYGNIGRFINHSCSPNLYAQNVVYDFDDNRIPHVMLFAADNIPPLHELTYDYNYKLDQVRDSDGNIKTKACYCGSADCTGRMY</sequence>
<dbReference type="InterPro" id="IPR036987">
    <property type="entry name" value="SRA-YDG_sf"/>
</dbReference>
<proteinExistence type="predicted"/>
<dbReference type="Proteomes" id="UP001370490">
    <property type="component" value="Unassembled WGS sequence"/>
</dbReference>
<dbReference type="PROSITE" id="PS50867">
    <property type="entry name" value="PRE_SET"/>
    <property type="match status" value="1"/>
</dbReference>
<comment type="caution">
    <text evidence="14">The sequence shown here is derived from an EMBL/GenBank/DDBJ whole genome shotgun (WGS) entry which is preliminary data.</text>
</comment>
<evidence type="ECO:0000256" key="7">
    <source>
        <dbReference type="ARBA" id="ARBA00023242"/>
    </source>
</evidence>
<evidence type="ECO:0000259" key="13">
    <source>
        <dbReference type="PROSITE" id="PS51015"/>
    </source>
</evidence>
<dbReference type="PANTHER" id="PTHR45660">
    <property type="entry name" value="HISTONE-LYSINE N-METHYLTRANSFERASE SETMAR"/>
    <property type="match status" value="1"/>
</dbReference>
<dbReference type="Gene3D" id="2.30.280.10">
    <property type="entry name" value="SRA-YDG"/>
    <property type="match status" value="1"/>
</dbReference>
<dbReference type="PROSITE" id="PS51575">
    <property type="entry name" value="SAM_MT43_SUVAR39_2"/>
    <property type="match status" value="1"/>
</dbReference>
<keyword evidence="3" id="KW-0489">Methyltransferase</keyword>
<dbReference type="GO" id="GO:0032259">
    <property type="term" value="P:methylation"/>
    <property type="evidence" value="ECO:0007669"/>
    <property type="project" value="UniProtKB-KW"/>
</dbReference>
<feature type="domain" description="Post-SET" evidence="12">
    <location>
        <begin position="1042"/>
        <end position="1058"/>
    </location>
</feature>
<dbReference type="SUPFAM" id="SSF82199">
    <property type="entry name" value="SET domain"/>
    <property type="match status" value="1"/>
</dbReference>
<dbReference type="SUPFAM" id="SSF88697">
    <property type="entry name" value="PUA domain-like"/>
    <property type="match status" value="1"/>
</dbReference>
<feature type="domain" description="YDG" evidence="13">
    <location>
        <begin position="600"/>
        <end position="750"/>
    </location>
</feature>
<feature type="compositionally biased region" description="Basic and acidic residues" evidence="9">
    <location>
        <begin position="438"/>
        <end position="452"/>
    </location>
</feature>
<evidence type="ECO:0000256" key="3">
    <source>
        <dbReference type="ARBA" id="ARBA00022603"/>
    </source>
</evidence>
<evidence type="ECO:0000313" key="14">
    <source>
        <dbReference type="EMBL" id="KAK6947511.1"/>
    </source>
</evidence>
<dbReference type="InterPro" id="IPR001214">
    <property type="entry name" value="SET_dom"/>
</dbReference>
<evidence type="ECO:0000256" key="5">
    <source>
        <dbReference type="ARBA" id="ARBA00022691"/>
    </source>
</evidence>
<keyword evidence="2" id="KW-0158">Chromosome</keyword>
<keyword evidence="5" id="KW-0949">S-adenosyl-L-methionine</keyword>
<dbReference type="GO" id="GO:0005694">
    <property type="term" value="C:chromosome"/>
    <property type="evidence" value="ECO:0007669"/>
    <property type="project" value="UniProtKB-SubCell"/>
</dbReference>
<dbReference type="Pfam" id="PF02182">
    <property type="entry name" value="SAD_SRA"/>
    <property type="match status" value="1"/>
</dbReference>
<keyword evidence="15" id="KW-1185">Reference proteome</keyword>
<organism evidence="14 15">
    <name type="scientific">Dillenia turbinata</name>
    <dbReference type="NCBI Taxonomy" id="194707"/>
    <lineage>
        <taxon>Eukaryota</taxon>
        <taxon>Viridiplantae</taxon>
        <taxon>Streptophyta</taxon>
        <taxon>Embryophyta</taxon>
        <taxon>Tracheophyta</taxon>
        <taxon>Spermatophyta</taxon>
        <taxon>Magnoliopsida</taxon>
        <taxon>eudicotyledons</taxon>
        <taxon>Gunneridae</taxon>
        <taxon>Pentapetalae</taxon>
        <taxon>Dilleniales</taxon>
        <taxon>Dilleniaceae</taxon>
        <taxon>Dillenia</taxon>
    </lineage>
</organism>
<evidence type="ECO:0000256" key="4">
    <source>
        <dbReference type="ARBA" id="ARBA00022679"/>
    </source>
</evidence>
<dbReference type="Pfam" id="PF05033">
    <property type="entry name" value="Pre-SET"/>
    <property type="match status" value="1"/>
</dbReference>
<dbReference type="InterPro" id="IPR046341">
    <property type="entry name" value="SET_dom_sf"/>
</dbReference>
<dbReference type="InterPro" id="IPR051357">
    <property type="entry name" value="H3K9_HMTase_SUVAR3-9"/>
</dbReference>
<name>A0AAN8WEY1_9MAGN</name>
<dbReference type="InterPro" id="IPR003105">
    <property type="entry name" value="SRA_YDG"/>
</dbReference>
<evidence type="ECO:0000259" key="12">
    <source>
        <dbReference type="PROSITE" id="PS50868"/>
    </source>
</evidence>
<feature type="region of interest" description="Disordered" evidence="9">
    <location>
        <begin position="427"/>
        <end position="452"/>
    </location>
</feature>
<dbReference type="GO" id="GO:0008270">
    <property type="term" value="F:zinc ion binding"/>
    <property type="evidence" value="ECO:0007669"/>
    <property type="project" value="InterPro"/>
</dbReference>
<evidence type="ECO:0000256" key="2">
    <source>
        <dbReference type="ARBA" id="ARBA00022454"/>
    </source>
</evidence>
<dbReference type="InterPro" id="IPR003616">
    <property type="entry name" value="Post-SET_dom"/>
</dbReference>
<dbReference type="SMART" id="SM00466">
    <property type="entry name" value="SRA"/>
    <property type="match status" value="1"/>
</dbReference>
<dbReference type="InterPro" id="IPR025794">
    <property type="entry name" value="H3-K9-MeTrfase_plant"/>
</dbReference>
<dbReference type="GO" id="GO:0003690">
    <property type="term" value="F:double-stranded DNA binding"/>
    <property type="evidence" value="ECO:0007669"/>
    <property type="project" value="TreeGrafter"/>
</dbReference>
<dbReference type="EMBL" id="JBAMMX010000001">
    <property type="protein sequence ID" value="KAK6947511.1"/>
    <property type="molecule type" value="Genomic_DNA"/>
</dbReference>
<dbReference type="Gene3D" id="2.170.270.10">
    <property type="entry name" value="SET domain"/>
    <property type="match status" value="1"/>
</dbReference>
<evidence type="ECO:0000256" key="9">
    <source>
        <dbReference type="SAM" id="MobiDB-lite"/>
    </source>
</evidence>
<dbReference type="PANTHER" id="PTHR45660:SF46">
    <property type="entry name" value="HISTONE-LYSINE N-METHYLTRANSFERASE, H3 LYSINE-9 SPECIFIC SUVH6"/>
    <property type="match status" value="1"/>
</dbReference>
<keyword evidence="6" id="KW-0156">Chromatin regulator</keyword>
<dbReference type="InterPro" id="IPR007728">
    <property type="entry name" value="Pre-SET_dom"/>
</dbReference>
<evidence type="ECO:0000259" key="11">
    <source>
        <dbReference type="PROSITE" id="PS50867"/>
    </source>
</evidence>
<evidence type="ECO:0000259" key="10">
    <source>
        <dbReference type="PROSITE" id="PS50280"/>
    </source>
</evidence>
<dbReference type="SMART" id="SM00317">
    <property type="entry name" value="SET"/>
    <property type="match status" value="1"/>
</dbReference>
<reference evidence="14 15" key="1">
    <citation type="submission" date="2023-12" db="EMBL/GenBank/DDBJ databases">
        <title>A high-quality genome assembly for Dillenia turbinata (Dilleniales).</title>
        <authorList>
            <person name="Chanderbali A."/>
        </authorList>
    </citation>
    <scope>NUCLEOTIDE SEQUENCE [LARGE SCALE GENOMIC DNA]</scope>
    <source>
        <strain evidence="14">LSX21</strain>
        <tissue evidence="14">Leaf</tissue>
    </source>
</reference>
<evidence type="ECO:0000256" key="6">
    <source>
        <dbReference type="ARBA" id="ARBA00022853"/>
    </source>
</evidence>
<dbReference type="PROSITE" id="PS51015">
    <property type="entry name" value="YDG"/>
    <property type="match status" value="1"/>
</dbReference>
<feature type="domain" description="Pre-SET" evidence="11">
    <location>
        <begin position="823"/>
        <end position="883"/>
    </location>
</feature>
<evidence type="ECO:0000313" key="15">
    <source>
        <dbReference type="Proteomes" id="UP001370490"/>
    </source>
</evidence>
<comment type="subcellular location">
    <subcellularLocation>
        <location evidence="1">Chromosome</location>
    </subcellularLocation>
    <subcellularLocation>
        <location evidence="8">Nucleus</location>
    </subcellularLocation>
</comment>
<protein>
    <submittedName>
        <fullName evidence="14">SRA-YDG</fullName>
    </submittedName>
</protein>
<keyword evidence="7 8" id="KW-0539">Nucleus</keyword>
<evidence type="ECO:0000256" key="1">
    <source>
        <dbReference type="ARBA" id="ARBA00004286"/>
    </source>
</evidence>
<dbReference type="InterPro" id="IPR015947">
    <property type="entry name" value="PUA-like_sf"/>
</dbReference>
<dbReference type="GO" id="GO:0042054">
    <property type="term" value="F:histone methyltransferase activity"/>
    <property type="evidence" value="ECO:0007669"/>
    <property type="project" value="InterPro"/>
</dbReference>
<feature type="domain" description="SET" evidence="10">
    <location>
        <begin position="886"/>
        <end position="1028"/>
    </location>
</feature>
<dbReference type="SMART" id="SM00468">
    <property type="entry name" value="PreSET"/>
    <property type="match status" value="1"/>
</dbReference>
<evidence type="ECO:0000256" key="8">
    <source>
        <dbReference type="PROSITE-ProRule" id="PRU00358"/>
    </source>
</evidence>
<accession>A0AAN8WEY1</accession>
<gene>
    <name evidence="14" type="ORF">RJ641_000984</name>
</gene>
<dbReference type="GO" id="GO:0005634">
    <property type="term" value="C:nucleus"/>
    <property type="evidence" value="ECO:0007669"/>
    <property type="project" value="UniProtKB-SubCell"/>
</dbReference>
<dbReference type="PROSITE" id="PS50280">
    <property type="entry name" value="SET"/>
    <property type="match status" value="1"/>
</dbReference>